<dbReference type="GO" id="GO:0005886">
    <property type="term" value="C:plasma membrane"/>
    <property type="evidence" value="ECO:0007669"/>
    <property type="project" value="TreeGrafter"/>
</dbReference>
<evidence type="ECO:0000256" key="2">
    <source>
        <dbReference type="ARBA" id="ARBA00022692"/>
    </source>
</evidence>
<feature type="transmembrane region" description="Helical" evidence="5">
    <location>
        <begin position="147"/>
        <end position="168"/>
    </location>
</feature>
<comment type="caution">
    <text evidence="7">The sequence shown here is derived from an EMBL/GenBank/DDBJ whole genome shotgun (WGS) entry which is preliminary data.</text>
</comment>
<organism evidence="7 8">
    <name type="scientific">Phakopsora pachyrhizi</name>
    <name type="common">Asian soybean rust disease fungus</name>
    <dbReference type="NCBI Taxonomy" id="170000"/>
    <lineage>
        <taxon>Eukaryota</taxon>
        <taxon>Fungi</taxon>
        <taxon>Dikarya</taxon>
        <taxon>Basidiomycota</taxon>
        <taxon>Pucciniomycotina</taxon>
        <taxon>Pucciniomycetes</taxon>
        <taxon>Pucciniales</taxon>
        <taxon>Phakopsoraceae</taxon>
        <taxon>Phakopsora</taxon>
    </lineage>
</organism>
<dbReference type="AlphaFoldDB" id="A0AAV0ARM8"/>
<feature type="transmembrane region" description="Helical" evidence="5">
    <location>
        <begin position="365"/>
        <end position="386"/>
    </location>
</feature>
<feature type="transmembrane region" description="Helical" evidence="5">
    <location>
        <begin position="334"/>
        <end position="358"/>
    </location>
</feature>
<evidence type="ECO:0000256" key="5">
    <source>
        <dbReference type="SAM" id="Phobius"/>
    </source>
</evidence>
<dbReference type="Gene3D" id="1.20.1250.20">
    <property type="entry name" value="MFS general substrate transporter like domains"/>
    <property type="match status" value="1"/>
</dbReference>
<dbReference type="PANTHER" id="PTHR23502:SF173">
    <property type="entry name" value="MFS-MULTIDRUG-RESISTANCE TRANSPORTER-RELATED"/>
    <property type="match status" value="1"/>
</dbReference>
<dbReference type="Pfam" id="PF07690">
    <property type="entry name" value="MFS_1"/>
    <property type="match status" value="1"/>
</dbReference>
<feature type="domain" description="Major facilitator superfamily (MFS) profile" evidence="6">
    <location>
        <begin position="1"/>
        <end position="422"/>
    </location>
</feature>
<sequence length="462" mass="51032">MNSSFGSSAPAMNIAQYVNYFGVSKGLALSTISLYIAGYVAGPLAWGPASEIYGRRIIFIISVSIYTLACLGCGFSEKIYQILILRFVAGCSGAASICISGAVIGDVFEADMRGIGVSIISLAPFAGVALSPVIGGWIEAHQISWKWIYWISAISSAFSLILVVLFFSETYHPTLLQKKTRKIRNVTGDNRYWASLDQKKTDLRSLMHNSFVKPFLMLFHEPLLFMITLYMSFVHGILYMPFEMFPLVTKRVHHLSAVKSGVSFLALLVGGLIMAIIYLLYYTPKYRKQCALVAPEEVSPEIRLEIGKIGAIVFPLSIIMMGWTGNYLCVSVWFPILALGLMGASILSLFIAFYTYLIDSYLESCATAISINIVVRSLFGSLLLFFGEKIYDRLGINWASTLIGSIALLLSPLPFVLQTKAAKNQQNSQIIQKVDQFPGFPSSKLCHINETFIDRNPLKAVA</sequence>
<feature type="transmembrane region" description="Helical" evidence="5">
    <location>
        <begin position="309"/>
        <end position="328"/>
    </location>
</feature>
<comment type="subcellular location">
    <subcellularLocation>
        <location evidence="1">Membrane</location>
        <topology evidence="1">Multi-pass membrane protein</topology>
    </subcellularLocation>
</comment>
<gene>
    <name evidence="7" type="ORF">PPACK8108_LOCUS5831</name>
</gene>
<evidence type="ECO:0000256" key="3">
    <source>
        <dbReference type="ARBA" id="ARBA00022989"/>
    </source>
</evidence>
<keyword evidence="2 5" id="KW-0812">Transmembrane</keyword>
<evidence type="ECO:0000256" key="1">
    <source>
        <dbReference type="ARBA" id="ARBA00004141"/>
    </source>
</evidence>
<evidence type="ECO:0000256" key="4">
    <source>
        <dbReference type="ARBA" id="ARBA00023136"/>
    </source>
</evidence>
<feature type="transmembrane region" description="Helical" evidence="5">
    <location>
        <begin position="398"/>
        <end position="417"/>
    </location>
</feature>
<proteinExistence type="predicted"/>
<feature type="transmembrane region" description="Helical" evidence="5">
    <location>
        <begin position="223"/>
        <end position="242"/>
    </location>
</feature>
<dbReference type="EMBL" id="CALTRL010001131">
    <property type="protein sequence ID" value="CAH7671065.1"/>
    <property type="molecule type" value="Genomic_DNA"/>
</dbReference>
<accession>A0AAV0ARM8</accession>
<evidence type="ECO:0000313" key="7">
    <source>
        <dbReference type="EMBL" id="CAH7671065.1"/>
    </source>
</evidence>
<feature type="transmembrane region" description="Helical" evidence="5">
    <location>
        <begin position="27"/>
        <end position="46"/>
    </location>
</feature>
<dbReference type="GO" id="GO:0022857">
    <property type="term" value="F:transmembrane transporter activity"/>
    <property type="evidence" value="ECO:0007669"/>
    <property type="project" value="InterPro"/>
</dbReference>
<dbReference type="PROSITE" id="PS50850">
    <property type="entry name" value="MFS"/>
    <property type="match status" value="1"/>
</dbReference>
<keyword evidence="4 5" id="KW-0472">Membrane</keyword>
<dbReference type="PANTHER" id="PTHR23502">
    <property type="entry name" value="MAJOR FACILITATOR SUPERFAMILY"/>
    <property type="match status" value="1"/>
</dbReference>
<dbReference type="InterPro" id="IPR036259">
    <property type="entry name" value="MFS_trans_sf"/>
</dbReference>
<keyword evidence="3 5" id="KW-1133">Transmembrane helix</keyword>
<feature type="transmembrane region" description="Helical" evidence="5">
    <location>
        <begin position="262"/>
        <end position="281"/>
    </location>
</feature>
<dbReference type="Proteomes" id="UP001153365">
    <property type="component" value="Unassembled WGS sequence"/>
</dbReference>
<keyword evidence="8" id="KW-1185">Reference proteome</keyword>
<dbReference type="SUPFAM" id="SSF103473">
    <property type="entry name" value="MFS general substrate transporter"/>
    <property type="match status" value="1"/>
</dbReference>
<reference evidence="7" key="1">
    <citation type="submission" date="2022-06" db="EMBL/GenBank/DDBJ databases">
        <authorList>
            <consortium name="SYNGENTA / RWTH Aachen University"/>
        </authorList>
    </citation>
    <scope>NUCLEOTIDE SEQUENCE</scope>
</reference>
<feature type="transmembrane region" description="Helical" evidence="5">
    <location>
        <begin position="83"/>
        <end position="108"/>
    </location>
</feature>
<name>A0AAV0ARM8_PHAPC</name>
<evidence type="ECO:0000313" key="8">
    <source>
        <dbReference type="Proteomes" id="UP001153365"/>
    </source>
</evidence>
<dbReference type="InterPro" id="IPR011701">
    <property type="entry name" value="MFS"/>
</dbReference>
<evidence type="ECO:0000259" key="6">
    <source>
        <dbReference type="PROSITE" id="PS50850"/>
    </source>
</evidence>
<feature type="transmembrane region" description="Helical" evidence="5">
    <location>
        <begin position="58"/>
        <end position="77"/>
    </location>
</feature>
<feature type="transmembrane region" description="Helical" evidence="5">
    <location>
        <begin position="115"/>
        <end position="135"/>
    </location>
</feature>
<protein>
    <submittedName>
        <fullName evidence="7">MFS general substrate transporter</fullName>
    </submittedName>
</protein>
<dbReference type="InterPro" id="IPR020846">
    <property type="entry name" value="MFS_dom"/>
</dbReference>